<reference evidence="2 3" key="1">
    <citation type="submission" date="2018-07" db="EMBL/GenBank/DDBJ databases">
        <title>Rhizobium leguminosarum strain:ATCC 14479 Genome sequencing and assembly.</title>
        <authorList>
            <person name="Chakraborty R."/>
        </authorList>
    </citation>
    <scope>NUCLEOTIDE SEQUENCE [LARGE SCALE GENOMIC DNA]</scope>
    <source>
        <strain evidence="2 3">ATCC 14479</strain>
    </source>
</reference>
<feature type="transmembrane region" description="Helical" evidence="1">
    <location>
        <begin position="23"/>
        <end position="46"/>
    </location>
</feature>
<keyword evidence="1" id="KW-0472">Membrane</keyword>
<dbReference type="AlphaFoldDB" id="A0A2Z4YIG3"/>
<evidence type="ECO:0000313" key="2">
    <source>
        <dbReference type="EMBL" id="AXA39855.1"/>
    </source>
</evidence>
<evidence type="ECO:0000256" key="1">
    <source>
        <dbReference type="SAM" id="Phobius"/>
    </source>
</evidence>
<proteinExistence type="predicted"/>
<gene>
    <name evidence="2" type="ORF">DLJ82_2262</name>
</gene>
<accession>A0A2Z4YIG3</accession>
<keyword evidence="1" id="KW-0812">Transmembrane</keyword>
<protein>
    <submittedName>
        <fullName evidence="2">Uncharacterized protein</fullName>
    </submittedName>
</protein>
<name>A0A2Z4YIG3_RHILE</name>
<organism evidence="2 3">
    <name type="scientific">Rhizobium leguminosarum</name>
    <dbReference type="NCBI Taxonomy" id="384"/>
    <lineage>
        <taxon>Bacteria</taxon>
        <taxon>Pseudomonadati</taxon>
        <taxon>Pseudomonadota</taxon>
        <taxon>Alphaproteobacteria</taxon>
        <taxon>Hyphomicrobiales</taxon>
        <taxon>Rhizobiaceae</taxon>
        <taxon>Rhizobium/Agrobacterium group</taxon>
        <taxon>Rhizobium</taxon>
    </lineage>
</organism>
<keyword evidence="1" id="KW-1133">Transmembrane helix</keyword>
<evidence type="ECO:0000313" key="3">
    <source>
        <dbReference type="Proteomes" id="UP000251166"/>
    </source>
</evidence>
<dbReference type="EMBL" id="CP030760">
    <property type="protein sequence ID" value="AXA39855.1"/>
    <property type="molecule type" value="Genomic_DNA"/>
</dbReference>
<dbReference type="Proteomes" id="UP000251166">
    <property type="component" value="Chromosome"/>
</dbReference>
<sequence>MASGGPFRILNGLLNRIHSLSRLVLRVVLWAILLVFAAIVLVPMLLQAARGPALVLPSNETREQIYNLACSKGLSGGSLAERELIWRRRSLVELSHPIRVVLASQPYDIPWGYYASRPNPTSFNCPPRKQANLQYWIPSLDMPESQISNIGNTNRPKERAKPNPRSDESVVEAFWIVGYDDDRSHGRRTIEWLKEASQLDGRSPGSVEEHGLWHTVVPIGSLQMTYWYKFGPGEDVVIECYAPFQRCEGNVDLKDLRMFARLSFDKDAIPQHQVIVDGLRTLLSRWRSSS</sequence>
<dbReference type="RefSeq" id="WP_245472698.1">
    <property type="nucleotide sequence ID" value="NZ_CP030760.1"/>
</dbReference>